<comment type="catalytic activity">
    <reaction evidence="16">
        <text>(3R)-hydroxydodecanoyl-[ACP] = (2E)-dodecenoyl-[ACP] + H2O</text>
        <dbReference type="Rhea" id="RHEA:41876"/>
        <dbReference type="Rhea" id="RHEA-COMP:9642"/>
        <dbReference type="Rhea" id="RHEA-COMP:9643"/>
        <dbReference type="ChEBI" id="CHEBI:15377"/>
        <dbReference type="ChEBI" id="CHEBI:78470"/>
        <dbReference type="ChEBI" id="CHEBI:78472"/>
    </reaction>
    <physiologicalReaction direction="left-to-right" evidence="16">
        <dbReference type="Rhea" id="RHEA:41877"/>
    </physiologicalReaction>
</comment>
<comment type="catalytic activity">
    <reaction evidence="49">
        <text>3-oxododecanoyl-[ACP] + NADPH + H(+) = (3R)-hydroxydodecanoyl-[ACP] + NADP(+)</text>
        <dbReference type="Rhea" id="RHEA:41872"/>
        <dbReference type="Rhea" id="RHEA-COMP:9641"/>
        <dbReference type="Rhea" id="RHEA-COMP:9642"/>
        <dbReference type="ChEBI" id="CHEBI:15378"/>
        <dbReference type="ChEBI" id="CHEBI:57783"/>
        <dbReference type="ChEBI" id="CHEBI:58349"/>
        <dbReference type="ChEBI" id="CHEBI:78469"/>
        <dbReference type="ChEBI" id="CHEBI:78470"/>
    </reaction>
    <physiologicalReaction direction="left-to-right" evidence="49">
        <dbReference type="Rhea" id="RHEA:41873"/>
    </physiologicalReaction>
</comment>
<comment type="catalytic activity">
    <reaction evidence="22">
        <text>(3R)-hydroxyhexadecanoyl-[ACP] = (2E)-hexadecenoyl-[ACP] + H2O</text>
        <dbReference type="Rhea" id="RHEA:41908"/>
        <dbReference type="Rhea" id="RHEA-COMP:9650"/>
        <dbReference type="Rhea" id="RHEA-COMP:9651"/>
        <dbReference type="ChEBI" id="CHEBI:15377"/>
        <dbReference type="ChEBI" id="CHEBI:78480"/>
        <dbReference type="ChEBI" id="CHEBI:78481"/>
    </reaction>
    <physiologicalReaction direction="left-to-right" evidence="22">
        <dbReference type="Rhea" id="RHEA:41909"/>
    </physiologicalReaction>
</comment>
<dbReference type="Proteomes" id="UP000887013">
    <property type="component" value="Unassembled WGS sequence"/>
</dbReference>
<dbReference type="SUPFAM" id="SSF51735">
    <property type="entry name" value="NAD(P)-binding Rossmann-fold domains"/>
    <property type="match status" value="2"/>
</dbReference>
<comment type="catalytic activity">
    <reaction evidence="54">
        <text>octanoyl-[ACP] + malonyl-[ACP] + H(+) = 3-oxodecanoyl-[ACP] + holo-[ACP] + CO2</text>
        <dbReference type="Rhea" id="RHEA:41852"/>
        <dbReference type="Rhea" id="RHEA-COMP:9623"/>
        <dbReference type="Rhea" id="RHEA-COMP:9636"/>
        <dbReference type="Rhea" id="RHEA-COMP:9637"/>
        <dbReference type="Rhea" id="RHEA-COMP:9685"/>
        <dbReference type="ChEBI" id="CHEBI:15378"/>
        <dbReference type="ChEBI" id="CHEBI:16526"/>
        <dbReference type="ChEBI" id="CHEBI:64479"/>
        <dbReference type="ChEBI" id="CHEBI:78449"/>
        <dbReference type="ChEBI" id="CHEBI:78463"/>
        <dbReference type="ChEBI" id="CHEBI:78464"/>
    </reaction>
    <physiologicalReaction direction="left-to-right" evidence="54">
        <dbReference type="Rhea" id="RHEA:41853"/>
    </physiologicalReaction>
</comment>
<dbReference type="GO" id="GO:0006633">
    <property type="term" value="P:fatty acid biosynthetic process"/>
    <property type="evidence" value="ECO:0007669"/>
    <property type="project" value="UniProtKB-KW"/>
</dbReference>
<keyword evidence="12" id="KW-0443">Lipid metabolism</keyword>
<comment type="catalytic activity">
    <reaction evidence="36">
        <text>hexadecanoyl-[ACP] + malonyl-[ACP] + H(+) = 3-oxooctadecanoyl-[ACP] + holo-[ACP] + CO2</text>
        <dbReference type="Rhea" id="RHEA:41916"/>
        <dbReference type="Rhea" id="RHEA-COMP:9623"/>
        <dbReference type="Rhea" id="RHEA-COMP:9652"/>
        <dbReference type="Rhea" id="RHEA-COMP:9653"/>
        <dbReference type="Rhea" id="RHEA-COMP:9685"/>
        <dbReference type="ChEBI" id="CHEBI:15378"/>
        <dbReference type="ChEBI" id="CHEBI:16526"/>
        <dbReference type="ChEBI" id="CHEBI:64479"/>
        <dbReference type="ChEBI" id="CHEBI:78449"/>
        <dbReference type="ChEBI" id="CHEBI:78483"/>
        <dbReference type="ChEBI" id="CHEBI:78487"/>
    </reaction>
    <physiologicalReaction direction="left-to-right" evidence="36">
        <dbReference type="Rhea" id="RHEA:41917"/>
    </physiologicalReaction>
</comment>
<evidence type="ECO:0000256" key="22">
    <source>
        <dbReference type="ARBA" id="ARBA00023401"/>
    </source>
</evidence>
<comment type="catalytic activity">
    <reaction evidence="40">
        <text>a fatty acyl-[ACP] + malonyl-[ACP] + H(+) = a 3-oxoacyl-[ACP] + holo-[ACP] + CO2</text>
        <dbReference type="Rhea" id="RHEA:22836"/>
        <dbReference type="Rhea" id="RHEA-COMP:9623"/>
        <dbReference type="Rhea" id="RHEA-COMP:9685"/>
        <dbReference type="Rhea" id="RHEA-COMP:9916"/>
        <dbReference type="Rhea" id="RHEA-COMP:14125"/>
        <dbReference type="ChEBI" id="CHEBI:15378"/>
        <dbReference type="ChEBI" id="CHEBI:16526"/>
        <dbReference type="ChEBI" id="CHEBI:64479"/>
        <dbReference type="ChEBI" id="CHEBI:78449"/>
        <dbReference type="ChEBI" id="CHEBI:78776"/>
        <dbReference type="ChEBI" id="CHEBI:138651"/>
        <dbReference type="EC" id="2.3.1.41"/>
    </reaction>
    <physiologicalReaction direction="left-to-right" evidence="40">
        <dbReference type="Rhea" id="RHEA:22837"/>
    </physiologicalReaction>
</comment>
<keyword evidence="6" id="KW-0702">S-nitrosylation</keyword>
<dbReference type="Pfam" id="PF08659">
    <property type="entry name" value="KR"/>
    <property type="match status" value="2"/>
</dbReference>
<dbReference type="Gene3D" id="3.40.50.150">
    <property type="entry name" value="Vaccinia Virus protein VP39"/>
    <property type="match status" value="1"/>
</dbReference>
<organism evidence="58 59">
    <name type="scientific">Nephila pilipes</name>
    <name type="common">Giant wood spider</name>
    <name type="synonym">Nephila maculata</name>
    <dbReference type="NCBI Taxonomy" id="299642"/>
    <lineage>
        <taxon>Eukaryota</taxon>
        <taxon>Metazoa</taxon>
        <taxon>Ecdysozoa</taxon>
        <taxon>Arthropoda</taxon>
        <taxon>Chelicerata</taxon>
        <taxon>Arachnida</taxon>
        <taxon>Araneae</taxon>
        <taxon>Araneomorphae</taxon>
        <taxon>Entelegynae</taxon>
        <taxon>Araneoidea</taxon>
        <taxon>Nephilidae</taxon>
        <taxon>Nephila</taxon>
    </lineage>
</organism>
<keyword evidence="11" id="KW-0560">Oxidoreductase</keyword>
<evidence type="ECO:0000256" key="32">
    <source>
        <dbReference type="ARBA" id="ARBA00047810"/>
    </source>
</evidence>
<evidence type="ECO:0000256" key="53">
    <source>
        <dbReference type="ARBA" id="ARBA00049521"/>
    </source>
</evidence>
<keyword evidence="9" id="KW-0663">Pyridoxal phosphate</keyword>
<evidence type="ECO:0000256" key="8">
    <source>
        <dbReference type="ARBA" id="ARBA00022857"/>
    </source>
</evidence>
<evidence type="ECO:0000256" key="35">
    <source>
        <dbReference type="ARBA" id="ARBA00047961"/>
    </source>
</evidence>
<evidence type="ECO:0000256" key="13">
    <source>
        <dbReference type="ARBA" id="ARBA00023160"/>
    </source>
</evidence>
<comment type="catalytic activity">
    <reaction evidence="38">
        <text>tetradecanoyl-[ACP] + H2O = tetradecanoate + holo-[ACP] + H(+)</text>
        <dbReference type="Rhea" id="RHEA:30123"/>
        <dbReference type="Rhea" id="RHEA-COMP:9648"/>
        <dbReference type="Rhea" id="RHEA-COMP:9685"/>
        <dbReference type="ChEBI" id="CHEBI:15377"/>
        <dbReference type="ChEBI" id="CHEBI:15378"/>
        <dbReference type="ChEBI" id="CHEBI:30807"/>
        <dbReference type="ChEBI" id="CHEBI:64479"/>
        <dbReference type="ChEBI" id="CHEBI:78477"/>
        <dbReference type="EC" id="3.1.2.14"/>
    </reaction>
    <physiologicalReaction direction="left-to-right" evidence="38">
        <dbReference type="Rhea" id="RHEA:30124"/>
    </physiologicalReaction>
</comment>
<dbReference type="PROSITE" id="PS50075">
    <property type="entry name" value="CARRIER"/>
    <property type="match status" value="1"/>
</dbReference>
<dbReference type="InterPro" id="IPR020843">
    <property type="entry name" value="ER"/>
</dbReference>
<evidence type="ECO:0000256" key="36">
    <source>
        <dbReference type="ARBA" id="ARBA00048051"/>
    </source>
</evidence>
<evidence type="ECO:0000256" key="42">
    <source>
        <dbReference type="ARBA" id="ARBA00048650"/>
    </source>
</evidence>
<comment type="catalytic activity">
    <reaction evidence="50">
        <text>3-oxohexadecanoyl-[ACP] + NADPH + H(+) = (3R)-hydroxyhexadecanoyl-[ACP] + NADP(+)</text>
        <dbReference type="Rhea" id="RHEA:41904"/>
        <dbReference type="Rhea" id="RHEA-COMP:9649"/>
        <dbReference type="Rhea" id="RHEA-COMP:9650"/>
        <dbReference type="ChEBI" id="CHEBI:15378"/>
        <dbReference type="ChEBI" id="CHEBI:57783"/>
        <dbReference type="ChEBI" id="CHEBI:58349"/>
        <dbReference type="ChEBI" id="CHEBI:78478"/>
        <dbReference type="ChEBI" id="CHEBI:78480"/>
    </reaction>
    <physiologicalReaction direction="left-to-right" evidence="50">
        <dbReference type="Rhea" id="RHEA:41905"/>
    </physiologicalReaction>
</comment>
<evidence type="ECO:0000256" key="55">
    <source>
        <dbReference type="PROSITE-ProRule" id="PRU01363"/>
    </source>
</evidence>
<feature type="domain" description="Carrier" evidence="56">
    <location>
        <begin position="1719"/>
        <end position="1796"/>
    </location>
</feature>
<dbReference type="FunFam" id="3.40.50.720:FF:000209">
    <property type="entry name" value="Polyketide synthase Pks12"/>
    <property type="match status" value="1"/>
</dbReference>
<evidence type="ECO:0000256" key="48">
    <source>
        <dbReference type="ARBA" id="ARBA00049171"/>
    </source>
</evidence>
<evidence type="ECO:0000256" key="20">
    <source>
        <dbReference type="ARBA" id="ARBA00023398"/>
    </source>
</evidence>
<keyword evidence="59" id="KW-1185">Reference proteome</keyword>
<evidence type="ECO:0000256" key="27">
    <source>
        <dbReference type="ARBA" id="ARBA00047400"/>
    </source>
</evidence>
<evidence type="ECO:0000256" key="29">
    <source>
        <dbReference type="ARBA" id="ARBA00047451"/>
    </source>
</evidence>
<evidence type="ECO:0000256" key="18">
    <source>
        <dbReference type="ARBA" id="ARBA00023388"/>
    </source>
</evidence>
<dbReference type="Pfam" id="PF00550">
    <property type="entry name" value="PP-binding"/>
    <property type="match status" value="1"/>
</dbReference>
<keyword evidence="3" id="KW-0444">Lipid biosynthesis</keyword>
<dbReference type="CDD" id="cd08954">
    <property type="entry name" value="KR_1_FAS_SDR_x"/>
    <property type="match status" value="1"/>
</dbReference>
<comment type="catalytic activity">
    <reaction evidence="20">
        <text>(3R)-hydroxytetradecanoyl-[ACP] = (2E)-tetradecenoyl-[ACP] + H2O</text>
        <dbReference type="Rhea" id="RHEA:41892"/>
        <dbReference type="Rhea" id="RHEA-COMP:9646"/>
        <dbReference type="Rhea" id="RHEA-COMP:9647"/>
        <dbReference type="ChEBI" id="CHEBI:15377"/>
        <dbReference type="ChEBI" id="CHEBI:78474"/>
        <dbReference type="ChEBI" id="CHEBI:78475"/>
    </reaction>
    <physiologicalReaction direction="left-to-right" evidence="20">
        <dbReference type="Rhea" id="RHEA:41893"/>
    </physiologicalReaction>
</comment>
<comment type="catalytic activity">
    <reaction evidence="35">
        <text>acetyl-[ACP] + malonyl-[ACP] + H(+) = 3-oxobutanoyl-[ACP] + holo-[ACP] + CO2</text>
        <dbReference type="Rhea" id="RHEA:41800"/>
        <dbReference type="Rhea" id="RHEA-COMP:9621"/>
        <dbReference type="Rhea" id="RHEA-COMP:9623"/>
        <dbReference type="Rhea" id="RHEA-COMP:9625"/>
        <dbReference type="Rhea" id="RHEA-COMP:9685"/>
        <dbReference type="ChEBI" id="CHEBI:15378"/>
        <dbReference type="ChEBI" id="CHEBI:16526"/>
        <dbReference type="ChEBI" id="CHEBI:64479"/>
        <dbReference type="ChEBI" id="CHEBI:78446"/>
        <dbReference type="ChEBI" id="CHEBI:78449"/>
        <dbReference type="ChEBI" id="CHEBI:78450"/>
    </reaction>
    <physiologicalReaction direction="left-to-right" evidence="35">
        <dbReference type="Rhea" id="RHEA:41801"/>
    </physiologicalReaction>
</comment>
<keyword evidence="4" id="KW-0597">Phosphoprotein</keyword>
<comment type="catalytic activity">
    <reaction evidence="32">
        <text>(2E)-hexadecenoyl-[ACP] + NADPH + H(+) = hexadecanoyl-[ACP] + NADP(+)</text>
        <dbReference type="Rhea" id="RHEA:41912"/>
        <dbReference type="Rhea" id="RHEA-COMP:9651"/>
        <dbReference type="Rhea" id="RHEA-COMP:9652"/>
        <dbReference type="ChEBI" id="CHEBI:15378"/>
        <dbReference type="ChEBI" id="CHEBI:57783"/>
        <dbReference type="ChEBI" id="CHEBI:58349"/>
        <dbReference type="ChEBI" id="CHEBI:78481"/>
        <dbReference type="ChEBI" id="CHEBI:78483"/>
    </reaction>
    <physiologicalReaction direction="left-to-right" evidence="32">
        <dbReference type="Rhea" id="RHEA:41913"/>
    </physiologicalReaction>
</comment>
<dbReference type="Gene3D" id="3.10.129.110">
    <property type="entry name" value="Polyketide synthase dehydratase"/>
    <property type="match status" value="1"/>
</dbReference>
<dbReference type="InterPro" id="IPR049900">
    <property type="entry name" value="PKS_mFAS_DH"/>
</dbReference>
<comment type="catalytic activity">
    <reaction evidence="29">
        <text>tetradecanoyl-[ACP] + malonyl-[ACP] + H(+) = 3-oxohexadecanoyl-[ACP] + holo-[ACP] + CO2</text>
        <dbReference type="Rhea" id="RHEA:41900"/>
        <dbReference type="Rhea" id="RHEA-COMP:9623"/>
        <dbReference type="Rhea" id="RHEA-COMP:9648"/>
        <dbReference type="Rhea" id="RHEA-COMP:9649"/>
        <dbReference type="Rhea" id="RHEA-COMP:9685"/>
        <dbReference type="ChEBI" id="CHEBI:15378"/>
        <dbReference type="ChEBI" id="CHEBI:16526"/>
        <dbReference type="ChEBI" id="CHEBI:64479"/>
        <dbReference type="ChEBI" id="CHEBI:78449"/>
        <dbReference type="ChEBI" id="CHEBI:78477"/>
        <dbReference type="ChEBI" id="CHEBI:78478"/>
    </reaction>
    <physiologicalReaction direction="left-to-right" evidence="29">
        <dbReference type="Rhea" id="RHEA:41901"/>
    </physiologicalReaction>
</comment>
<comment type="catalytic activity">
    <reaction evidence="51">
        <text>3-oxooctanoyl-[ACP] + NADPH + H(+) = (3R)-hydroxyoctanoyl-[ACP] + NADP(+)</text>
        <dbReference type="Rhea" id="RHEA:41840"/>
        <dbReference type="Rhea" id="RHEA-COMP:9633"/>
        <dbReference type="Rhea" id="RHEA-COMP:9634"/>
        <dbReference type="ChEBI" id="CHEBI:15378"/>
        <dbReference type="ChEBI" id="CHEBI:57783"/>
        <dbReference type="ChEBI" id="CHEBI:58349"/>
        <dbReference type="ChEBI" id="CHEBI:78460"/>
        <dbReference type="ChEBI" id="CHEBI:78461"/>
    </reaction>
    <physiologicalReaction direction="left-to-right" evidence="51">
        <dbReference type="Rhea" id="RHEA:41841"/>
    </physiologicalReaction>
</comment>
<keyword evidence="14" id="KW-0511">Multifunctional enzyme</keyword>
<dbReference type="InterPro" id="IPR057326">
    <property type="entry name" value="KR_dom"/>
</dbReference>
<evidence type="ECO:0000256" key="24">
    <source>
        <dbReference type="ARBA" id="ARBA00023442"/>
    </source>
</evidence>
<evidence type="ECO:0000256" key="6">
    <source>
        <dbReference type="ARBA" id="ARBA00022799"/>
    </source>
</evidence>
<evidence type="ECO:0000256" key="40">
    <source>
        <dbReference type="ARBA" id="ARBA00048506"/>
    </source>
</evidence>
<dbReference type="SMART" id="SM00822">
    <property type="entry name" value="PKS_KR"/>
    <property type="match status" value="1"/>
</dbReference>
<evidence type="ECO:0000256" key="37">
    <source>
        <dbReference type="ARBA" id="ARBA00048281"/>
    </source>
</evidence>
<feature type="active site" description="Proton acceptor; for dehydratase activity" evidence="55">
    <location>
        <position position="416"/>
    </location>
</feature>
<dbReference type="GO" id="GO:0141148">
    <property type="term" value="F:enoyl-[acyl-carrier-protein] reductase (NADPH) activity"/>
    <property type="evidence" value="ECO:0007669"/>
    <property type="project" value="UniProtKB-EC"/>
</dbReference>
<evidence type="ECO:0000313" key="58">
    <source>
        <dbReference type="EMBL" id="GFU22758.1"/>
    </source>
</evidence>
<dbReference type="SUPFAM" id="SSF47336">
    <property type="entry name" value="ACP-like"/>
    <property type="match status" value="1"/>
</dbReference>
<dbReference type="Pfam" id="PF00698">
    <property type="entry name" value="Acyl_transf_1"/>
    <property type="match status" value="1"/>
</dbReference>
<dbReference type="PROSITE" id="PS52019">
    <property type="entry name" value="PKS_MFAS_DH"/>
    <property type="match status" value="1"/>
</dbReference>
<dbReference type="Pfam" id="PF00975">
    <property type="entry name" value="Thioesterase"/>
    <property type="match status" value="1"/>
</dbReference>
<dbReference type="Gene3D" id="3.40.366.10">
    <property type="entry name" value="Malonyl-Coenzyme A Acyl Carrier Protein, domain 2"/>
    <property type="match status" value="1"/>
</dbReference>
<comment type="catalytic activity">
    <reaction evidence="31">
        <text>dodecanoyl-[ACP] + malonyl-[ACP] + H(+) = 3-oxotetradecanoyl-[ACP] + holo-[ACP] + CO2</text>
        <dbReference type="Rhea" id="RHEA:41884"/>
        <dbReference type="Rhea" id="RHEA-COMP:9623"/>
        <dbReference type="Rhea" id="RHEA-COMP:9644"/>
        <dbReference type="Rhea" id="RHEA-COMP:9645"/>
        <dbReference type="Rhea" id="RHEA-COMP:9685"/>
        <dbReference type="ChEBI" id="CHEBI:15378"/>
        <dbReference type="ChEBI" id="CHEBI:16526"/>
        <dbReference type="ChEBI" id="CHEBI:64479"/>
        <dbReference type="ChEBI" id="CHEBI:65264"/>
        <dbReference type="ChEBI" id="CHEBI:78449"/>
        <dbReference type="ChEBI" id="CHEBI:78473"/>
    </reaction>
    <physiologicalReaction direction="left-to-right" evidence="31">
        <dbReference type="Rhea" id="RHEA:41885"/>
    </physiologicalReaction>
</comment>
<comment type="catalytic activity">
    <reaction evidence="18">
        <text>(3R)-hydroxydecanoyl-[ACP] = (2E)-decenoyl-[ACP] + H2O</text>
        <dbReference type="Rhea" id="RHEA:41860"/>
        <dbReference type="Rhea" id="RHEA-COMP:9638"/>
        <dbReference type="Rhea" id="RHEA-COMP:9639"/>
        <dbReference type="ChEBI" id="CHEBI:15377"/>
        <dbReference type="ChEBI" id="CHEBI:78466"/>
        <dbReference type="ChEBI" id="CHEBI:78467"/>
    </reaction>
    <physiologicalReaction direction="left-to-right" evidence="18">
        <dbReference type="Rhea" id="RHEA:41861"/>
    </physiologicalReaction>
</comment>
<evidence type="ECO:0000256" key="33">
    <source>
        <dbReference type="ARBA" id="ARBA00047897"/>
    </source>
</evidence>
<evidence type="ECO:0000256" key="9">
    <source>
        <dbReference type="ARBA" id="ARBA00022898"/>
    </source>
</evidence>
<comment type="function">
    <text evidence="24">Fatty acid synthetase is a multifunctional enzyme that catalyzes the de novo biosynthesis of long-chain saturated fatty acids starting from acetyl-CoA and malonyl-CoA in the presence of NADPH. This multifunctional protein contains 7 catalytic activities and a site for the binding of the prosthetic group 4'-phosphopantetheine of the acyl carrier protein ([ACP]) domain.</text>
</comment>
<dbReference type="InterPro" id="IPR011032">
    <property type="entry name" value="GroES-like_sf"/>
</dbReference>
<dbReference type="InterPro" id="IPR020806">
    <property type="entry name" value="PKS_PP-bd"/>
</dbReference>
<evidence type="ECO:0000256" key="3">
    <source>
        <dbReference type="ARBA" id="ARBA00022516"/>
    </source>
</evidence>
<comment type="catalytic activity">
    <reaction evidence="41">
        <text>3-oxohexanoyl-[ACP] + NADPH + H(+) = (3R)-hydroxyhexanoyl-[ACP] + NADP(+)</text>
        <dbReference type="Rhea" id="RHEA:41824"/>
        <dbReference type="Rhea" id="RHEA-COMP:9629"/>
        <dbReference type="Rhea" id="RHEA-COMP:9630"/>
        <dbReference type="ChEBI" id="CHEBI:15378"/>
        <dbReference type="ChEBI" id="CHEBI:57783"/>
        <dbReference type="ChEBI" id="CHEBI:58349"/>
        <dbReference type="ChEBI" id="CHEBI:78456"/>
        <dbReference type="ChEBI" id="CHEBI:78457"/>
    </reaction>
    <physiologicalReaction direction="left-to-right" evidence="41">
        <dbReference type="Rhea" id="RHEA:41825"/>
    </physiologicalReaction>
</comment>
<evidence type="ECO:0000313" key="59">
    <source>
        <dbReference type="Proteomes" id="UP000887013"/>
    </source>
</evidence>
<evidence type="ECO:0000256" key="28">
    <source>
        <dbReference type="ARBA" id="ARBA00047440"/>
    </source>
</evidence>
<evidence type="ECO:0000256" key="25">
    <source>
        <dbReference type="ARBA" id="ARBA00047300"/>
    </source>
</evidence>
<evidence type="ECO:0000256" key="11">
    <source>
        <dbReference type="ARBA" id="ARBA00023002"/>
    </source>
</evidence>
<reference evidence="58" key="1">
    <citation type="submission" date="2020-08" db="EMBL/GenBank/DDBJ databases">
        <title>Multicomponent nature underlies the extraordinary mechanical properties of spider dragline silk.</title>
        <authorList>
            <person name="Kono N."/>
            <person name="Nakamura H."/>
            <person name="Mori M."/>
            <person name="Yoshida Y."/>
            <person name="Ohtoshi R."/>
            <person name="Malay A.D."/>
            <person name="Moran D.A.P."/>
            <person name="Tomita M."/>
            <person name="Numata K."/>
            <person name="Arakawa K."/>
        </authorList>
    </citation>
    <scope>NUCLEOTIDE SEQUENCE</scope>
</reference>
<dbReference type="GO" id="GO:0004312">
    <property type="term" value="F:fatty acid synthase activity"/>
    <property type="evidence" value="ECO:0007669"/>
    <property type="project" value="TreeGrafter"/>
</dbReference>
<evidence type="ECO:0000256" key="4">
    <source>
        <dbReference type="ARBA" id="ARBA00022553"/>
    </source>
</evidence>
<evidence type="ECO:0000256" key="16">
    <source>
        <dbReference type="ARBA" id="ARBA00023351"/>
    </source>
</evidence>
<evidence type="ECO:0000256" key="1">
    <source>
        <dbReference type="ARBA" id="ARBA00005189"/>
    </source>
</evidence>
<evidence type="ECO:0000256" key="30">
    <source>
        <dbReference type="ARBA" id="ARBA00047500"/>
    </source>
</evidence>
<dbReference type="InterPro" id="IPR013968">
    <property type="entry name" value="PKS_KR"/>
</dbReference>
<evidence type="ECO:0000256" key="15">
    <source>
        <dbReference type="ARBA" id="ARBA00023332"/>
    </source>
</evidence>
<keyword evidence="7" id="KW-0276">Fatty acid metabolism</keyword>
<evidence type="ECO:0000256" key="12">
    <source>
        <dbReference type="ARBA" id="ARBA00023098"/>
    </source>
</evidence>
<comment type="catalytic activity">
    <reaction evidence="52">
        <text>butanoyl-[ACP] + malonyl-[ACP] + H(+) = 3-oxohexanoyl-[ACP] + holo-[ACP] + CO2</text>
        <dbReference type="Rhea" id="RHEA:41820"/>
        <dbReference type="Rhea" id="RHEA-COMP:9623"/>
        <dbReference type="Rhea" id="RHEA-COMP:9628"/>
        <dbReference type="Rhea" id="RHEA-COMP:9629"/>
        <dbReference type="Rhea" id="RHEA-COMP:9685"/>
        <dbReference type="ChEBI" id="CHEBI:15378"/>
        <dbReference type="ChEBI" id="CHEBI:16526"/>
        <dbReference type="ChEBI" id="CHEBI:64479"/>
        <dbReference type="ChEBI" id="CHEBI:78449"/>
        <dbReference type="ChEBI" id="CHEBI:78454"/>
        <dbReference type="ChEBI" id="CHEBI:78456"/>
    </reaction>
    <physiologicalReaction direction="left-to-right" evidence="52">
        <dbReference type="Rhea" id="RHEA:41821"/>
    </physiologicalReaction>
</comment>
<comment type="catalytic activity">
    <reaction evidence="33">
        <text>(2E)-hexenoyl-[ACP] + NADPH + H(+) = hexanoyl-[ACP] + NADP(+)</text>
        <dbReference type="Rhea" id="RHEA:41832"/>
        <dbReference type="Rhea" id="RHEA-COMP:9631"/>
        <dbReference type="Rhea" id="RHEA-COMP:9632"/>
        <dbReference type="ChEBI" id="CHEBI:15378"/>
        <dbReference type="ChEBI" id="CHEBI:57783"/>
        <dbReference type="ChEBI" id="CHEBI:58349"/>
        <dbReference type="ChEBI" id="CHEBI:78458"/>
        <dbReference type="ChEBI" id="CHEBI:78459"/>
    </reaction>
    <physiologicalReaction direction="left-to-right" evidence="33">
        <dbReference type="Rhea" id="RHEA:41833"/>
    </physiologicalReaction>
</comment>
<feature type="active site" description="Proton donor; for dehydratase activity" evidence="55">
    <location>
        <position position="567"/>
    </location>
</feature>
<dbReference type="SMART" id="SM00827">
    <property type="entry name" value="PKS_AT"/>
    <property type="match status" value="1"/>
</dbReference>
<evidence type="ECO:0000259" key="56">
    <source>
        <dbReference type="PROSITE" id="PS50075"/>
    </source>
</evidence>
<dbReference type="PANTHER" id="PTHR43775">
    <property type="entry name" value="FATTY ACID SYNTHASE"/>
    <property type="match status" value="1"/>
</dbReference>
<comment type="catalytic activity">
    <reaction evidence="26">
        <text>hexanoyl-[ACP] + malonyl-[ACP] + H(+) = 3-oxooctanoyl-[ACP] + holo-[ACP] + CO2</text>
        <dbReference type="Rhea" id="RHEA:41836"/>
        <dbReference type="Rhea" id="RHEA-COMP:9623"/>
        <dbReference type="Rhea" id="RHEA-COMP:9632"/>
        <dbReference type="Rhea" id="RHEA-COMP:9633"/>
        <dbReference type="Rhea" id="RHEA-COMP:9685"/>
        <dbReference type="ChEBI" id="CHEBI:15378"/>
        <dbReference type="ChEBI" id="CHEBI:16526"/>
        <dbReference type="ChEBI" id="CHEBI:64479"/>
        <dbReference type="ChEBI" id="CHEBI:78449"/>
        <dbReference type="ChEBI" id="CHEBI:78459"/>
        <dbReference type="ChEBI" id="CHEBI:78460"/>
    </reaction>
    <physiologicalReaction direction="left-to-right" evidence="26">
        <dbReference type="Rhea" id="RHEA:41837"/>
    </physiologicalReaction>
</comment>
<feature type="non-terminal residue" evidence="58">
    <location>
        <position position="1"/>
    </location>
</feature>
<dbReference type="InterPro" id="IPR036736">
    <property type="entry name" value="ACP-like_sf"/>
</dbReference>
<dbReference type="InterPro" id="IPR050091">
    <property type="entry name" value="PKS_NRPS_Biosynth_Enz"/>
</dbReference>
<evidence type="ECO:0000256" key="26">
    <source>
        <dbReference type="ARBA" id="ARBA00047394"/>
    </source>
</evidence>
<evidence type="ECO:0000256" key="46">
    <source>
        <dbReference type="ARBA" id="ARBA00049019"/>
    </source>
</evidence>
<dbReference type="SUPFAM" id="SSF50129">
    <property type="entry name" value="GroES-like"/>
    <property type="match status" value="1"/>
</dbReference>
<dbReference type="InterPro" id="IPR029063">
    <property type="entry name" value="SAM-dependent_MTases_sf"/>
</dbReference>
<dbReference type="InterPro" id="IPR001227">
    <property type="entry name" value="Ac_transferase_dom_sf"/>
</dbReference>
<dbReference type="InterPro" id="IPR049552">
    <property type="entry name" value="PKS_DH_N"/>
</dbReference>
<dbReference type="PANTHER" id="PTHR43775:SF7">
    <property type="entry name" value="FATTY ACID SYNTHASE"/>
    <property type="match status" value="1"/>
</dbReference>
<dbReference type="SMART" id="SM00823">
    <property type="entry name" value="PKS_PP"/>
    <property type="match status" value="1"/>
</dbReference>
<protein>
    <submittedName>
        <fullName evidence="58">Fatty acid synthase</fullName>
    </submittedName>
</protein>
<name>A0A8X6ULQ4_NEPPI</name>
<comment type="catalytic activity">
    <reaction evidence="47">
        <text>decanoyl-[ACP] + malonyl-[ACP] + H(+) = 3-oxododecanoyl-[ACP] + holo-[ACP] + CO2</text>
        <dbReference type="Rhea" id="RHEA:41868"/>
        <dbReference type="Rhea" id="RHEA-COMP:9623"/>
        <dbReference type="Rhea" id="RHEA-COMP:9640"/>
        <dbReference type="Rhea" id="RHEA-COMP:9641"/>
        <dbReference type="Rhea" id="RHEA-COMP:9685"/>
        <dbReference type="ChEBI" id="CHEBI:15378"/>
        <dbReference type="ChEBI" id="CHEBI:16526"/>
        <dbReference type="ChEBI" id="CHEBI:64479"/>
        <dbReference type="ChEBI" id="CHEBI:78449"/>
        <dbReference type="ChEBI" id="CHEBI:78468"/>
        <dbReference type="ChEBI" id="CHEBI:78469"/>
    </reaction>
    <physiologicalReaction direction="left-to-right" evidence="47">
        <dbReference type="Rhea" id="RHEA:41869"/>
    </physiologicalReaction>
</comment>
<comment type="catalytic activity">
    <reaction evidence="19">
        <text>a (3R)-hydroxyacyl-[ACP] = a (2E)-enoyl-[ACP] + H2O</text>
        <dbReference type="Rhea" id="RHEA:13097"/>
        <dbReference type="Rhea" id="RHEA-COMP:9925"/>
        <dbReference type="Rhea" id="RHEA-COMP:9945"/>
        <dbReference type="ChEBI" id="CHEBI:15377"/>
        <dbReference type="ChEBI" id="CHEBI:78784"/>
        <dbReference type="ChEBI" id="CHEBI:78827"/>
        <dbReference type="EC" id="4.2.1.59"/>
    </reaction>
    <physiologicalReaction direction="left-to-right" evidence="19">
        <dbReference type="Rhea" id="RHEA:13098"/>
    </physiologicalReaction>
</comment>
<comment type="catalytic activity">
    <reaction evidence="21">
        <text>(3R)-hydroxyoctadecanoyl-[ACP] = (2E)-octadecenoyl-[ACP] + H2O</text>
        <dbReference type="Rhea" id="RHEA:41924"/>
        <dbReference type="Rhea" id="RHEA-COMP:9654"/>
        <dbReference type="Rhea" id="RHEA-COMP:9655"/>
        <dbReference type="ChEBI" id="CHEBI:15377"/>
        <dbReference type="ChEBI" id="CHEBI:78488"/>
        <dbReference type="ChEBI" id="CHEBI:78489"/>
    </reaction>
    <physiologicalReaction direction="left-to-right" evidence="21">
        <dbReference type="Rhea" id="RHEA:41925"/>
    </physiologicalReaction>
</comment>
<dbReference type="GO" id="GO:0019171">
    <property type="term" value="F:(3R)-hydroxyacyl-[acyl-carrier-protein] dehydratase activity"/>
    <property type="evidence" value="ECO:0007669"/>
    <property type="project" value="UniProtKB-EC"/>
</dbReference>
<comment type="catalytic activity">
    <reaction evidence="43">
        <text>holo-[ACP] + acetyl-CoA = acetyl-[ACP] + CoA</text>
        <dbReference type="Rhea" id="RHEA:41788"/>
        <dbReference type="Rhea" id="RHEA-COMP:9621"/>
        <dbReference type="Rhea" id="RHEA-COMP:9685"/>
        <dbReference type="ChEBI" id="CHEBI:57287"/>
        <dbReference type="ChEBI" id="CHEBI:57288"/>
        <dbReference type="ChEBI" id="CHEBI:64479"/>
        <dbReference type="ChEBI" id="CHEBI:78446"/>
        <dbReference type="EC" id="2.3.1.38"/>
    </reaction>
    <physiologicalReaction direction="left-to-right" evidence="43">
        <dbReference type="Rhea" id="RHEA:41789"/>
    </physiologicalReaction>
</comment>
<dbReference type="GO" id="GO:0016297">
    <property type="term" value="F:fatty acyl-[ACP] hydrolase activity"/>
    <property type="evidence" value="ECO:0007669"/>
    <property type="project" value="UniProtKB-EC"/>
</dbReference>
<comment type="catalytic activity">
    <reaction evidence="28">
        <text>3-oxodecanoyl-[ACP] + NADPH + H(+) = (3R)-hydroxydecanoyl-[ACP] + NADP(+)</text>
        <dbReference type="Rhea" id="RHEA:41856"/>
        <dbReference type="Rhea" id="RHEA-COMP:9637"/>
        <dbReference type="Rhea" id="RHEA-COMP:9638"/>
        <dbReference type="ChEBI" id="CHEBI:15378"/>
        <dbReference type="ChEBI" id="CHEBI:57783"/>
        <dbReference type="ChEBI" id="CHEBI:58349"/>
        <dbReference type="ChEBI" id="CHEBI:78464"/>
        <dbReference type="ChEBI" id="CHEBI:78466"/>
    </reaction>
    <physiologicalReaction direction="left-to-right" evidence="28">
        <dbReference type="Rhea" id="RHEA:41857"/>
    </physiologicalReaction>
</comment>
<dbReference type="SUPFAM" id="SSF53474">
    <property type="entry name" value="alpha/beta-Hydrolases"/>
    <property type="match status" value="1"/>
</dbReference>
<dbReference type="InterPro" id="IPR014043">
    <property type="entry name" value="Acyl_transferase_dom"/>
</dbReference>
<comment type="catalytic activity">
    <reaction evidence="53">
        <text>(2E)-decenoyl-[ACP] + NADPH + H(+) = decanoyl-[ACP] + NADP(+)</text>
        <dbReference type="Rhea" id="RHEA:41864"/>
        <dbReference type="Rhea" id="RHEA-COMP:9639"/>
        <dbReference type="Rhea" id="RHEA-COMP:9640"/>
        <dbReference type="ChEBI" id="CHEBI:15378"/>
        <dbReference type="ChEBI" id="CHEBI:57783"/>
        <dbReference type="ChEBI" id="CHEBI:58349"/>
        <dbReference type="ChEBI" id="CHEBI:78467"/>
        <dbReference type="ChEBI" id="CHEBI:78468"/>
    </reaction>
    <physiologicalReaction direction="left-to-right" evidence="53">
        <dbReference type="Rhea" id="RHEA:41865"/>
    </physiologicalReaction>
</comment>
<comment type="catalytic activity">
    <reaction evidence="27">
        <text>a (3R)-hydroxyacyl-[ACP] + NADP(+) = a 3-oxoacyl-[ACP] + NADPH + H(+)</text>
        <dbReference type="Rhea" id="RHEA:17397"/>
        <dbReference type="Rhea" id="RHEA-COMP:9916"/>
        <dbReference type="Rhea" id="RHEA-COMP:9945"/>
        <dbReference type="ChEBI" id="CHEBI:15378"/>
        <dbReference type="ChEBI" id="CHEBI:57783"/>
        <dbReference type="ChEBI" id="CHEBI:58349"/>
        <dbReference type="ChEBI" id="CHEBI:78776"/>
        <dbReference type="ChEBI" id="CHEBI:78827"/>
        <dbReference type="EC" id="1.1.1.100"/>
    </reaction>
    <physiologicalReaction direction="right-to-left" evidence="27">
        <dbReference type="Rhea" id="RHEA:17399"/>
    </physiologicalReaction>
</comment>
<keyword evidence="13" id="KW-0275">Fatty acid biosynthesis</keyword>
<proteinExistence type="predicted"/>
<keyword evidence="8" id="KW-0521">NADP</keyword>
<evidence type="ECO:0000256" key="7">
    <source>
        <dbReference type="ARBA" id="ARBA00022832"/>
    </source>
</evidence>
<comment type="catalytic activity">
    <reaction evidence="30">
        <text>(2E)-butenoyl-[ACP] + NADPH + H(+) = butanoyl-[ACP] + NADP(+)</text>
        <dbReference type="Rhea" id="RHEA:41812"/>
        <dbReference type="Rhea" id="RHEA-COMP:9627"/>
        <dbReference type="Rhea" id="RHEA-COMP:9628"/>
        <dbReference type="ChEBI" id="CHEBI:15378"/>
        <dbReference type="ChEBI" id="CHEBI:57783"/>
        <dbReference type="ChEBI" id="CHEBI:58349"/>
        <dbReference type="ChEBI" id="CHEBI:78453"/>
        <dbReference type="ChEBI" id="CHEBI:78454"/>
    </reaction>
    <physiologicalReaction direction="left-to-right" evidence="30">
        <dbReference type="Rhea" id="RHEA:41813"/>
    </physiologicalReaction>
</comment>
<dbReference type="GO" id="GO:0004316">
    <property type="term" value="F:3-oxoacyl-[acyl-carrier-protein] reductase (NADPH) activity"/>
    <property type="evidence" value="ECO:0007669"/>
    <property type="project" value="UniProtKB-EC"/>
</dbReference>
<evidence type="ECO:0000256" key="39">
    <source>
        <dbReference type="ARBA" id="ARBA00048420"/>
    </source>
</evidence>
<comment type="catalytic activity">
    <reaction evidence="25">
        <text>3-oxooctadecanoyl-[ACP] + NADPH + H(+) = (3R)-hydroxyoctadecanoyl-[ACP] + NADP(+)</text>
        <dbReference type="Rhea" id="RHEA:41920"/>
        <dbReference type="Rhea" id="RHEA-COMP:9653"/>
        <dbReference type="Rhea" id="RHEA-COMP:9654"/>
        <dbReference type="ChEBI" id="CHEBI:15378"/>
        <dbReference type="ChEBI" id="CHEBI:57783"/>
        <dbReference type="ChEBI" id="CHEBI:58349"/>
        <dbReference type="ChEBI" id="CHEBI:78487"/>
        <dbReference type="ChEBI" id="CHEBI:78488"/>
    </reaction>
    <physiologicalReaction direction="left-to-right" evidence="25">
        <dbReference type="Rhea" id="RHEA:41921"/>
    </physiologicalReaction>
</comment>
<evidence type="ECO:0000256" key="52">
    <source>
        <dbReference type="ARBA" id="ARBA00049449"/>
    </source>
</evidence>
<comment type="catalytic activity">
    <reaction evidence="15">
        <text>(3R)-hydroxyoctanoyl-[ACP] = (2E)-octenoyl-[ACP] + H2O</text>
        <dbReference type="Rhea" id="RHEA:41844"/>
        <dbReference type="Rhea" id="RHEA-COMP:9634"/>
        <dbReference type="Rhea" id="RHEA-COMP:9635"/>
        <dbReference type="ChEBI" id="CHEBI:15377"/>
        <dbReference type="ChEBI" id="CHEBI:78461"/>
        <dbReference type="ChEBI" id="CHEBI:78462"/>
    </reaction>
    <physiologicalReaction direction="left-to-right" evidence="15">
        <dbReference type="Rhea" id="RHEA:41845"/>
    </physiologicalReaction>
</comment>
<dbReference type="Gene3D" id="1.10.1200.10">
    <property type="entry name" value="ACP-like"/>
    <property type="match status" value="1"/>
</dbReference>
<dbReference type="InterPro" id="IPR042104">
    <property type="entry name" value="PKS_dehydratase_sf"/>
</dbReference>
<comment type="catalytic activity">
    <reaction evidence="23">
        <text>(3R)-hydroxybutanoyl-[ACP] = (2E)-butenoyl-[ACP] + H2O</text>
        <dbReference type="Rhea" id="RHEA:41808"/>
        <dbReference type="Rhea" id="RHEA-COMP:9626"/>
        <dbReference type="Rhea" id="RHEA-COMP:9627"/>
        <dbReference type="ChEBI" id="CHEBI:15377"/>
        <dbReference type="ChEBI" id="CHEBI:78451"/>
        <dbReference type="ChEBI" id="CHEBI:78453"/>
    </reaction>
    <physiologicalReaction direction="left-to-right" evidence="23">
        <dbReference type="Rhea" id="RHEA:41809"/>
    </physiologicalReaction>
</comment>
<dbReference type="InterPro" id="IPR029058">
    <property type="entry name" value="AB_hydrolase_fold"/>
</dbReference>
<evidence type="ECO:0000256" key="21">
    <source>
        <dbReference type="ARBA" id="ARBA00023399"/>
    </source>
</evidence>
<comment type="pathway">
    <text evidence="1">Lipid metabolism.</text>
</comment>
<comment type="catalytic activity">
    <reaction evidence="39">
        <text>(2E)-octenoyl-[ACP] + NADPH + H(+) = octanoyl-[ACP] + NADP(+)</text>
        <dbReference type="Rhea" id="RHEA:41848"/>
        <dbReference type="Rhea" id="RHEA-COMP:9635"/>
        <dbReference type="Rhea" id="RHEA-COMP:9636"/>
        <dbReference type="ChEBI" id="CHEBI:15378"/>
        <dbReference type="ChEBI" id="CHEBI:57783"/>
        <dbReference type="ChEBI" id="CHEBI:58349"/>
        <dbReference type="ChEBI" id="CHEBI:78462"/>
        <dbReference type="ChEBI" id="CHEBI:78463"/>
    </reaction>
    <physiologicalReaction direction="left-to-right" evidence="39">
        <dbReference type="Rhea" id="RHEA:41849"/>
    </physiologicalReaction>
</comment>
<evidence type="ECO:0000256" key="10">
    <source>
        <dbReference type="ARBA" id="ARBA00022990"/>
    </source>
</evidence>
<evidence type="ECO:0000256" key="41">
    <source>
        <dbReference type="ARBA" id="ARBA00048571"/>
    </source>
</evidence>
<comment type="catalytic activity">
    <reaction evidence="45">
        <text>3-oxotetradecanoyl-[ACP] + NADPH + H(+) = (3R)-hydroxytetradecanoyl-[ACP] + NADP(+)</text>
        <dbReference type="Rhea" id="RHEA:41888"/>
        <dbReference type="Rhea" id="RHEA-COMP:9645"/>
        <dbReference type="Rhea" id="RHEA-COMP:9646"/>
        <dbReference type="ChEBI" id="CHEBI:15378"/>
        <dbReference type="ChEBI" id="CHEBI:57783"/>
        <dbReference type="ChEBI" id="CHEBI:58349"/>
        <dbReference type="ChEBI" id="CHEBI:78473"/>
        <dbReference type="ChEBI" id="CHEBI:78474"/>
    </reaction>
    <physiologicalReaction direction="left-to-right" evidence="45">
        <dbReference type="Rhea" id="RHEA:41889"/>
    </physiologicalReaction>
</comment>
<evidence type="ECO:0000256" key="54">
    <source>
        <dbReference type="ARBA" id="ARBA00049533"/>
    </source>
</evidence>
<comment type="catalytic activity">
    <reaction evidence="44">
        <text>hexadecanoyl-[ACP] + H2O = hexadecanoate + holo-[ACP] + H(+)</text>
        <dbReference type="Rhea" id="RHEA:41932"/>
        <dbReference type="Rhea" id="RHEA-COMP:9652"/>
        <dbReference type="Rhea" id="RHEA-COMP:9685"/>
        <dbReference type="ChEBI" id="CHEBI:7896"/>
        <dbReference type="ChEBI" id="CHEBI:15377"/>
        <dbReference type="ChEBI" id="CHEBI:15378"/>
        <dbReference type="ChEBI" id="CHEBI:64479"/>
        <dbReference type="ChEBI" id="CHEBI:78483"/>
        <dbReference type="EC" id="3.1.2.14"/>
    </reaction>
    <physiologicalReaction direction="left-to-right" evidence="44">
        <dbReference type="Rhea" id="RHEA:41933"/>
    </physiologicalReaction>
</comment>
<evidence type="ECO:0000256" key="31">
    <source>
        <dbReference type="ARBA" id="ARBA00047578"/>
    </source>
</evidence>
<dbReference type="SMART" id="SM00829">
    <property type="entry name" value="PKS_ER"/>
    <property type="match status" value="1"/>
</dbReference>
<dbReference type="CDD" id="cd05195">
    <property type="entry name" value="enoyl_red"/>
    <property type="match status" value="1"/>
</dbReference>
<feature type="region of interest" description="N-terminal hotdog fold" evidence="55">
    <location>
        <begin position="368"/>
        <end position="505"/>
    </location>
</feature>
<comment type="catalytic activity">
    <reaction evidence="34">
        <text>3-oxobutanoyl-[ACP] + NADPH + H(+) = (3R)-hydroxybutanoyl-[ACP] + NADP(+)</text>
        <dbReference type="Rhea" id="RHEA:41804"/>
        <dbReference type="Rhea" id="RHEA-COMP:9625"/>
        <dbReference type="Rhea" id="RHEA-COMP:9626"/>
        <dbReference type="ChEBI" id="CHEBI:15378"/>
        <dbReference type="ChEBI" id="CHEBI:57783"/>
        <dbReference type="ChEBI" id="CHEBI:58349"/>
        <dbReference type="ChEBI" id="CHEBI:78450"/>
        <dbReference type="ChEBI" id="CHEBI:78451"/>
    </reaction>
    <physiologicalReaction direction="left-to-right" evidence="34">
        <dbReference type="Rhea" id="RHEA:41805"/>
    </physiologicalReaction>
</comment>
<evidence type="ECO:0000256" key="5">
    <source>
        <dbReference type="ARBA" id="ARBA00022679"/>
    </source>
</evidence>
<evidence type="ECO:0000256" key="43">
    <source>
        <dbReference type="ARBA" id="ARBA00048691"/>
    </source>
</evidence>
<evidence type="ECO:0000256" key="17">
    <source>
        <dbReference type="ARBA" id="ARBA00023373"/>
    </source>
</evidence>
<dbReference type="Pfam" id="PF21149">
    <property type="entry name" value="FAS_pseudo-KR"/>
    <property type="match status" value="1"/>
</dbReference>
<dbReference type="Gene3D" id="3.40.50.720">
    <property type="entry name" value="NAD(P)-binding Rossmann-like Domain"/>
    <property type="match status" value="1"/>
</dbReference>
<evidence type="ECO:0000256" key="23">
    <source>
        <dbReference type="ARBA" id="ARBA00023402"/>
    </source>
</evidence>
<evidence type="ECO:0000256" key="50">
    <source>
        <dbReference type="ARBA" id="ARBA00049414"/>
    </source>
</evidence>
<keyword evidence="10" id="KW-0007">Acetylation</keyword>
<feature type="domain" description="PKS/mFAS DH" evidence="57">
    <location>
        <begin position="368"/>
        <end position="646"/>
    </location>
</feature>
<evidence type="ECO:0000256" key="2">
    <source>
        <dbReference type="ARBA" id="ARBA00022450"/>
    </source>
</evidence>
<evidence type="ECO:0000256" key="14">
    <source>
        <dbReference type="ARBA" id="ARBA00023268"/>
    </source>
</evidence>
<comment type="catalytic activity">
    <reaction evidence="17">
        <text>(3R)-hydroxyhexanoyl-[ACP] = (2E)-hexenoyl-[ACP] + H2O</text>
        <dbReference type="Rhea" id="RHEA:41828"/>
        <dbReference type="Rhea" id="RHEA-COMP:9630"/>
        <dbReference type="Rhea" id="RHEA-COMP:9631"/>
        <dbReference type="ChEBI" id="CHEBI:15377"/>
        <dbReference type="ChEBI" id="CHEBI:78457"/>
        <dbReference type="ChEBI" id="CHEBI:78458"/>
    </reaction>
    <physiologicalReaction direction="left-to-right" evidence="17">
        <dbReference type="Rhea" id="RHEA:41829"/>
    </physiologicalReaction>
</comment>
<gene>
    <name evidence="58" type="primary">FASN</name>
    <name evidence="58" type="ORF">NPIL_51981</name>
</gene>
<comment type="catalytic activity">
    <reaction evidence="48">
        <text>(2E)-tetradecenoyl-[ACP] + NADPH + H(+) = tetradecanoyl-[ACP] + NADP(+)</text>
        <dbReference type="Rhea" id="RHEA:41896"/>
        <dbReference type="Rhea" id="RHEA-COMP:9647"/>
        <dbReference type="Rhea" id="RHEA-COMP:9648"/>
        <dbReference type="ChEBI" id="CHEBI:15378"/>
        <dbReference type="ChEBI" id="CHEBI:57783"/>
        <dbReference type="ChEBI" id="CHEBI:58349"/>
        <dbReference type="ChEBI" id="CHEBI:78475"/>
        <dbReference type="ChEBI" id="CHEBI:78477"/>
    </reaction>
    <physiologicalReaction direction="left-to-right" evidence="48">
        <dbReference type="Rhea" id="RHEA:41897"/>
    </physiologicalReaction>
</comment>
<evidence type="ECO:0000256" key="34">
    <source>
        <dbReference type="ARBA" id="ARBA00047953"/>
    </source>
</evidence>
<dbReference type="Gene3D" id="3.30.70.3290">
    <property type="match status" value="1"/>
</dbReference>
<evidence type="ECO:0000256" key="49">
    <source>
        <dbReference type="ARBA" id="ARBA00049263"/>
    </source>
</evidence>
<comment type="catalytic activity">
    <reaction evidence="46">
        <text>(2E)-octadecenoyl-[ACP] + NADPH + H(+) = octadecanoyl-[ACP] + NADP(+)</text>
        <dbReference type="Rhea" id="RHEA:41928"/>
        <dbReference type="Rhea" id="RHEA-COMP:9655"/>
        <dbReference type="Rhea" id="RHEA-COMP:9656"/>
        <dbReference type="ChEBI" id="CHEBI:15378"/>
        <dbReference type="ChEBI" id="CHEBI:57783"/>
        <dbReference type="ChEBI" id="CHEBI:58349"/>
        <dbReference type="ChEBI" id="CHEBI:78489"/>
        <dbReference type="ChEBI" id="CHEBI:78495"/>
    </reaction>
    <physiologicalReaction direction="left-to-right" evidence="46">
        <dbReference type="Rhea" id="RHEA:41929"/>
    </physiologicalReaction>
</comment>
<keyword evidence="5" id="KW-0808">Transferase</keyword>
<dbReference type="InterPro" id="IPR016035">
    <property type="entry name" value="Acyl_Trfase/lysoPLipase"/>
</dbReference>
<dbReference type="GO" id="GO:0031177">
    <property type="term" value="F:phosphopantetheine binding"/>
    <property type="evidence" value="ECO:0007669"/>
    <property type="project" value="InterPro"/>
</dbReference>
<dbReference type="InterPro" id="IPR009081">
    <property type="entry name" value="PP-bd_ACP"/>
</dbReference>
<evidence type="ECO:0000256" key="47">
    <source>
        <dbReference type="ARBA" id="ARBA00049109"/>
    </source>
</evidence>
<dbReference type="InterPro" id="IPR001031">
    <property type="entry name" value="Thioesterase"/>
</dbReference>
<evidence type="ECO:0000256" key="38">
    <source>
        <dbReference type="ARBA" id="ARBA00048289"/>
    </source>
</evidence>
<comment type="caution">
    <text evidence="58">The sequence shown here is derived from an EMBL/GenBank/DDBJ whole genome shotgun (WGS) entry which is preliminary data.</text>
</comment>
<evidence type="ECO:0000256" key="51">
    <source>
        <dbReference type="ARBA" id="ARBA00049422"/>
    </source>
</evidence>
<dbReference type="Gene3D" id="3.40.50.1820">
    <property type="entry name" value="alpha/beta hydrolase"/>
    <property type="match status" value="1"/>
</dbReference>
<accession>A0A8X6ULQ4</accession>
<sequence>MAVRSVVRLRFRIESFSVVLIVIRKVDNVKRPVWYIFNCTGNQESMMTKNLMQVKVFANSIKRSAEVLKPYRLDLIDLIINESKPSDHLRNITEAYSLTVAMQIALVDVLNAVAIVPGGLIGLGVGELLCAYADGSLSAEQVILASYWTAKMFEEAILEGGAMVDIGTSWSEAHKLCPKDIFISRYLSQDYVTISGPQNSVKAFIDKYKAEIAFTKEVDSHGYALHCHLMCAATGRLQKTLEMIMAKPKLRSSRWISSSYKQSEWNNLTSKFADACYFVHNLVSPVLLHEALLQVPKNAIVMEISPHHLPQDIQNGMTRETQYIRLVEKDIAPTVSVLSSIGRLYALGQNPDIEKLYPEVQFPVPKNTPMISPLIKWDHSKSWFVPRWDERLGSSEMVVDVDVGSEDSSEKYLLDHCLDGRILYPACGYLLLAWKALAEMIHKDYESLPVVFEDVTIHRATIVSKSEPVSFVVNFTYIGKKFEICEGDSIVCTGRMNIPGITEKKSVSPYFQEIDVKALSLNANDIYKELKLRGYEYGPNFQGIIASDMNGNKGLLKLMDEWILFLDSMFHFTLISFQERALALPTRIQKLSIDPVFHKTFLKKSLKEYQGVPVSYDKNIRKCNSGGIELQNLNLEFTPRHPNRQVLLLEEYRFVPYHEPNILYIQEEESLLKYIDVCSSVAKKTLELLGRNGDEISSILKKSIFSDEELIKNYVESHTDNHVLLTSLCDIMDSATYKDLGQKVENHISNYMFQRDLDLLSQTLLQENPLRGVVDVVLENTISRNLEIVEVSDTSFPFCANIYDIVQTEQCKITNYTIAHSKPNLLDMSRLPLGNINVSKWDPGTLLNFKDIDLFVTKYLNCSKQEYARTLENALVTIKDGGFIIALQRTRFVPAEMFFSAVGNTIESIYSESDLEQIFKDLKLRVICKKSDSLTSTLYLLRKIPVKSYDDIVIPIVEGRYEKWVAELREKVIEITYQPNDPMRIWLVSEGTDCSGIIGLVNCLRLEPGGSSIRCVFIMEGATALPQFSPKAQFYREIMENDLTMNVFKSNSWGTYRHFKMPEGTEGLELEHAYLNIVTRGNLSSLTWIDSPLKYLTQSSDIPLCHVYYAPLNFKDVMLATGKLSQSDTATDNWSPGLEFSGRLDNGRRVMGFVQSHGLATTVAVDPDLLWDIPDNWTLEEASTIPVAYATSYYALVTRGRLQRGERVLIHSGSGGVGQAAIAIALHFGCEVFTSVGTEEKKEFLKKRFPSLREKHFCNSRDLSFERHILNATDGEGVDVILNSLADEKLKAGLNCIARHGRFLEIGKYDFSNNTAMGMELFSKNVTFHGILLDVLFENRSSSSSVKKELMQLIYDGIANGAVRPLSSILFGYEEAEHAFRYMASGKHIGKVIIKIRNEEPEIKATPTPVRMLATLRTAFNPEKSYIIIGGLGGFGLEMCDWMVERGANHVILTSRSGVRTGYQRLRINRWKAKGIDIVVSTENAANLEEAKLLLQKAAAIKPIGGIFNLALVYLGWLVLKLLQMRIKLYLSGRRHSLQFLLVYCKRFRDFRPRTDGLFGFRSPFECFILGFVLRDAIMENQTVRNFEEVCASKVSSTMNLDALSRDLCPHLQWFVCFSSISCGRGNAGQSNYGYANSVMERICEQRTREGLPGLAIQWGAIGDVGVIQDTMRSDVVIGGTVPQTIRSCLSVLDKFLQQKHPVVLSCVPHVPVETSLSKSSKQGVLSAVGKIFGISDISSINPELSLGELGMDSLIGVELKHLLERECDLMLGIYELRKLTIKDLKKLEGPMEDSVETSDTDVASDSPKIEEVPLHFSELYSRQLIPKETIVSMNSVKSGTPLFILHPIEGTVIMLYPLAQFINVPMFGIQHTADAPGESLEELAAWYWVHIKRLNVGNTIFLAGYSFGATVLLEMFLQAERQPRQHPEIQDIIILDGSRALMIAYTNKYKDFRDKDEIRSLIWFLMILGIKVNVAE</sequence>
<dbReference type="InterPro" id="IPR049391">
    <property type="entry name" value="FAS_pseudo-KR"/>
</dbReference>
<dbReference type="InterPro" id="IPR036291">
    <property type="entry name" value="NAD(P)-bd_dom_sf"/>
</dbReference>
<feature type="region of interest" description="C-terminal hotdog fold" evidence="55">
    <location>
        <begin position="518"/>
        <end position="646"/>
    </location>
</feature>
<dbReference type="GO" id="GO:0004313">
    <property type="term" value="F:[acyl-carrier-protein] S-acetyltransferase activity"/>
    <property type="evidence" value="ECO:0007669"/>
    <property type="project" value="UniProtKB-EC"/>
</dbReference>
<dbReference type="Gene3D" id="3.90.180.10">
    <property type="entry name" value="Medium-chain alcohol dehydrogenases, catalytic domain"/>
    <property type="match status" value="1"/>
</dbReference>
<evidence type="ECO:0000256" key="45">
    <source>
        <dbReference type="ARBA" id="ARBA00048935"/>
    </source>
</evidence>
<evidence type="ECO:0000256" key="19">
    <source>
        <dbReference type="ARBA" id="ARBA00023394"/>
    </source>
</evidence>
<dbReference type="Pfam" id="PF21089">
    <property type="entry name" value="PKS_DH_N"/>
    <property type="match status" value="1"/>
</dbReference>
<evidence type="ECO:0000256" key="44">
    <source>
        <dbReference type="ARBA" id="ARBA00048704"/>
    </source>
</evidence>
<dbReference type="Pfam" id="PF13602">
    <property type="entry name" value="ADH_zinc_N_2"/>
    <property type="match status" value="1"/>
</dbReference>
<dbReference type="EMBL" id="BMAW01031795">
    <property type="protein sequence ID" value="GFU22758.1"/>
    <property type="molecule type" value="Genomic_DNA"/>
</dbReference>
<evidence type="ECO:0000259" key="57">
    <source>
        <dbReference type="PROSITE" id="PS52019"/>
    </source>
</evidence>
<dbReference type="SUPFAM" id="SSF52151">
    <property type="entry name" value="FabD/lysophospholipase-like"/>
    <property type="match status" value="1"/>
</dbReference>
<dbReference type="GO" id="GO:0004315">
    <property type="term" value="F:3-oxoacyl-[acyl-carrier-protein] synthase activity"/>
    <property type="evidence" value="ECO:0007669"/>
    <property type="project" value="UniProtKB-EC"/>
</dbReference>
<comment type="catalytic activity">
    <reaction evidence="42">
        <text>a 2,3-saturated acyl-[ACP] + NADP(+) = a (2E)-enoyl-[ACP] + NADPH + H(+)</text>
        <dbReference type="Rhea" id="RHEA:22564"/>
        <dbReference type="Rhea" id="RHEA-COMP:9925"/>
        <dbReference type="Rhea" id="RHEA-COMP:9926"/>
        <dbReference type="ChEBI" id="CHEBI:15378"/>
        <dbReference type="ChEBI" id="CHEBI:57783"/>
        <dbReference type="ChEBI" id="CHEBI:58349"/>
        <dbReference type="ChEBI" id="CHEBI:78784"/>
        <dbReference type="ChEBI" id="CHEBI:78785"/>
        <dbReference type="EC" id="1.3.1.39"/>
    </reaction>
    <physiologicalReaction direction="right-to-left" evidence="42">
        <dbReference type="Rhea" id="RHEA:22566"/>
    </physiologicalReaction>
</comment>
<dbReference type="OrthoDB" id="6503696at2759"/>
<keyword evidence="2" id="KW-0596">Phosphopantetheine</keyword>
<comment type="catalytic activity">
    <reaction evidence="37">
        <text>(2E)-dodecenoyl-[ACP] + NADPH + H(+) = dodecanoyl-[ACP] + NADP(+)</text>
        <dbReference type="Rhea" id="RHEA:41880"/>
        <dbReference type="Rhea" id="RHEA-COMP:9643"/>
        <dbReference type="Rhea" id="RHEA-COMP:9644"/>
        <dbReference type="ChEBI" id="CHEBI:15378"/>
        <dbReference type="ChEBI" id="CHEBI:57783"/>
        <dbReference type="ChEBI" id="CHEBI:58349"/>
        <dbReference type="ChEBI" id="CHEBI:65264"/>
        <dbReference type="ChEBI" id="CHEBI:78472"/>
    </reaction>
    <physiologicalReaction direction="left-to-right" evidence="37">
        <dbReference type="Rhea" id="RHEA:41881"/>
    </physiologicalReaction>
</comment>